<keyword evidence="15" id="KW-1185">Reference proteome</keyword>
<accession>A0A0A0LHS9</accession>
<dbReference type="OrthoDB" id="260519at2759"/>
<comment type="subcellular location">
    <subcellularLocation>
        <location evidence="1">Endoplasmic reticulum membrane</location>
        <topology evidence="1">Single-pass membrane protein</topology>
        <orientation evidence="1">Cytoplasmic side</orientation>
    </subcellularLocation>
</comment>
<dbReference type="PANTHER" id="PTHR19359:SF129">
    <property type="entry name" value="CYTOCHROME B5 ISOFORM B"/>
    <property type="match status" value="1"/>
</dbReference>
<comment type="similarity">
    <text evidence="11 12">Belongs to the cytochrome b5 family.</text>
</comment>
<keyword evidence="6" id="KW-0256">Endoplasmic reticulum</keyword>
<evidence type="ECO:0000256" key="3">
    <source>
        <dbReference type="ARBA" id="ARBA00022617"/>
    </source>
</evidence>
<evidence type="ECO:0000256" key="10">
    <source>
        <dbReference type="ARBA" id="ARBA00023136"/>
    </source>
</evidence>
<reference evidence="14 15" key="2">
    <citation type="journal article" date="2009" name="PLoS ONE">
        <title>An integrated genetic and cytogenetic map of the cucumber genome.</title>
        <authorList>
            <person name="Ren Y."/>
            <person name="Zhang Z."/>
            <person name="Liu J."/>
            <person name="Staub J.E."/>
            <person name="Han Y."/>
            <person name="Cheng Z."/>
            <person name="Li X."/>
            <person name="Lu J."/>
            <person name="Miao H."/>
            <person name="Kang H."/>
            <person name="Xie B."/>
            <person name="Gu X."/>
            <person name="Wang X."/>
            <person name="Du Y."/>
            <person name="Jin W."/>
            <person name="Huang S."/>
        </authorList>
    </citation>
    <scope>NUCLEOTIDE SEQUENCE [LARGE SCALE GENOMIC DNA]</scope>
    <source>
        <strain evidence="15">cv. 9930</strain>
    </source>
</reference>
<evidence type="ECO:0000256" key="8">
    <source>
        <dbReference type="ARBA" id="ARBA00022989"/>
    </source>
</evidence>
<evidence type="ECO:0000256" key="11">
    <source>
        <dbReference type="ARBA" id="ARBA00038168"/>
    </source>
</evidence>
<sequence length="134" mass="14946">MGGDGKLFTFAEVSQHNNPKDCWLIINGKVYNVTEFLEDHPGGDEVLLSGTGKDATDDFEDVGHSESARETMSKYYVGEIDISTLPERLTYTGPKQPHYNQDKTTEFIIKLLQFLVPLAILGLAVGIRFYNKSS</sequence>
<proteinExistence type="inferred from homology"/>
<keyword evidence="4 12" id="KW-0812">Transmembrane</keyword>
<dbReference type="InterPro" id="IPR018506">
    <property type="entry name" value="Cyt_B5_heme-BS"/>
</dbReference>
<dbReference type="PROSITE" id="PS50255">
    <property type="entry name" value="CYTOCHROME_B5_2"/>
    <property type="match status" value="1"/>
</dbReference>
<evidence type="ECO:0000256" key="12">
    <source>
        <dbReference type="RuleBase" id="RU362121"/>
    </source>
</evidence>
<dbReference type="Gramene" id="KGN61465">
    <property type="protein sequence ID" value="KGN61465"/>
    <property type="gene ID" value="Csa_2G138200"/>
</dbReference>
<dbReference type="InterPro" id="IPR036400">
    <property type="entry name" value="Cyt_B5-like_heme/steroid_sf"/>
</dbReference>
<dbReference type="EMBL" id="CM002923">
    <property type="protein sequence ID" value="KGN61465.1"/>
    <property type="molecule type" value="Genomic_DNA"/>
</dbReference>
<evidence type="ECO:0000313" key="14">
    <source>
        <dbReference type="EMBL" id="KGN61465.1"/>
    </source>
</evidence>
<reference evidence="14 15" key="3">
    <citation type="journal article" date="2010" name="BMC Genomics">
        <title>Transcriptome sequencing and comparative analysis of cucumber flowers with different sex types.</title>
        <authorList>
            <person name="Guo S."/>
            <person name="Zheng Y."/>
            <person name="Joung J.G."/>
            <person name="Liu S."/>
            <person name="Zhang Z."/>
            <person name="Crasta O.R."/>
            <person name="Sobral B.W."/>
            <person name="Xu Y."/>
            <person name="Huang S."/>
            <person name="Fei Z."/>
        </authorList>
    </citation>
    <scope>NUCLEOTIDE SEQUENCE [LARGE SCALE GENOMIC DNA]</scope>
    <source>
        <strain evidence="15">cv. 9930</strain>
    </source>
</reference>
<feature type="domain" description="Cytochrome b5 heme-binding" evidence="13">
    <location>
        <begin position="5"/>
        <end position="81"/>
    </location>
</feature>
<evidence type="ECO:0000256" key="6">
    <source>
        <dbReference type="ARBA" id="ARBA00022824"/>
    </source>
</evidence>
<dbReference type="eggNOG" id="KOG0537">
    <property type="taxonomic scope" value="Eukaryota"/>
</dbReference>
<evidence type="ECO:0000313" key="15">
    <source>
        <dbReference type="Proteomes" id="UP000029981"/>
    </source>
</evidence>
<keyword evidence="3 12" id="KW-0349">Heme</keyword>
<keyword evidence="7" id="KW-0249">Electron transport</keyword>
<dbReference type="Pfam" id="PF00173">
    <property type="entry name" value="Cyt-b5"/>
    <property type="match status" value="1"/>
</dbReference>
<dbReference type="Proteomes" id="UP000029981">
    <property type="component" value="Chromosome 2"/>
</dbReference>
<reference evidence="14 15" key="1">
    <citation type="journal article" date="2009" name="Nat. Genet.">
        <title>The genome of the cucumber, Cucumis sativus L.</title>
        <authorList>
            <person name="Huang S."/>
            <person name="Li R."/>
            <person name="Zhang Z."/>
            <person name="Li L."/>
            <person name="Gu X."/>
            <person name="Fan W."/>
            <person name="Lucas W.J."/>
            <person name="Wang X."/>
            <person name="Xie B."/>
            <person name="Ni P."/>
            <person name="Ren Y."/>
            <person name="Zhu H."/>
            <person name="Li J."/>
            <person name="Lin K."/>
            <person name="Jin W."/>
            <person name="Fei Z."/>
            <person name="Li G."/>
            <person name="Staub J."/>
            <person name="Kilian A."/>
            <person name="van der Vossen E.A."/>
            <person name="Wu Y."/>
            <person name="Guo J."/>
            <person name="He J."/>
            <person name="Jia Z."/>
            <person name="Ren Y."/>
            <person name="Tian G."/>
            <person name="Lu Y."/>
            <person name="Ruan J."/>
            <person name="Qian W."/>
            <person name="Wang M."/>
            <person name="Huang Q."/>
            <person name="Li B."/>
            <person name="Xuan Z."/>
            <person name="Cao J."/>
            <person name="Asan"/>
            <person name="Wu Z."/>
            <person name="Zhang J."/>
            <person name="Cai Q."/>
            <person name="Bai Y."/>
            <person name="Zhao B."/>
            <person name="Han Y."/>
            <person name="Li Y."/>
            <person name="Li X."/>
            <person name="Wang S."/>
            <person name="Shi Q."/>
            <person name="Liu S."/>
            <person name="Cho W.K."/>
            <person name="Kim J.Y."/>
            <person name="Xu Y."/>
            <person name="Heller-Uszynska K."/>
            <person name="Miao H."/>
            <person name="Cheng Z."/>
            <person name="Zhang S."/>
            <person name="Wu J."/>
            <person name="Yang Y."/>
            <person name="Kang H."/>
            <person name="Li M."/>
            <person name="Liang H."/>
            <person name="Ren X."/>
            <person name="Shi Z."/>
            <person name="Wen M."/>
            <person name="Jian M."/>
            <person name="Yang H."/>
            <person name="Zhang G."/>
            <person name="Yang Z."/>
            <person name="Chen R."/>
            <person name="Liu S."/>
            <person name="Li J."/>
            <person name="Ma L."/>
            <person name="Liu H."/>
            <person name="Zhou Y."/>
            <person name="Zhao J."/>
            <person name="Fang X."/>
            <person name="Li G."/>
            <person name="Fang L."/>
            <person name="Li Y."/>
            <person name="Liu D."/>
            <person name="Zheng H."/>
            <person name="Zhang Y."/>
            <person name="Qin N."/>
            <person name="Li Z."/>
            <person name="Yang G."/>
            <person name="Yang S."/>
            <person name="Bolund L."/>
            <person name="Kristiansen K."/>
            <person name="Zheng H."/>
            <person name="Li S."/>
            <person name="Zhang X."/>
            <person name="Yang H."/>
            <person name="Wang J."/>
            <person name="Sun R."/>
            <person name="Zhang B."/>
            <person name="Jiang S."/>
            <person name="Wang J."/>
            <person name="Du Y."/>
            <person name="Li S."/>
        </authorList>
    </citation>
    <scope>NUCLEOTIDE SEQUENCE [LARGE SCALE GENOMIC DNA]</scope>
    <source>
        <strain evidence="15">cv. 9930</strain>
    </source>
</reference>
<dbReference type="PANTHER" id="PTHR19359">
    <property type="entry name" value="CYTOCHROME B5"/>
    <property type="match status" value="1"/>
</dbReference>
<evidence type="ECO:0000256" key="1">
    <source>
        <dbReference type="ARBA" id="ARBA00004131"/>
    </source>
</evidence>
<keyword evidence="5 12" id="KW-0479">Metal-binding</keyword>
<evidence type="ECO:0000256" key="9">
    <source>
        <dbReference type="ARBA" id="ARBA00023004"/>
    </source>
</evidence>
<dbReference type="GO" id="GO:0005789">
    <property type="term" value="C:endoplasmic reticulum membrane"/>
    <property type="evidence" value="ECO:0007669"/>
    <property type="project" value="UniProtKB-SubCell"/>
</dbReference>
<evidence type="ECO:0000256" key="7">
    <source>
        <dbReference type="ARBA" id="ARBA00022982"/>
    </source>
</evidence>
<dbReference type="FunFam" id="3.10.120.10:FF:000002">
    <property type="entry name" value="Cytochrome b5 type B"/>
    <property type="match status" value="1"/>
</dbReference>
<dbReference type="KEGG" id="csv:101213506"/>
<reference evidence="14 15" key="4">
    <citation type="journal article" date="2011" name="BMC Genomics">
        <title>RNA-Seq improves annotation of protein-coding genes in the cucumber genome.</title>
        <authorList>
            <person name="Li Z."/>
            <person name="Zhang Z."/>
            <person name="Yan P."/>
            <person name="Huang S."/>
            <person name="Fei Z."/>
            <person name="Lin K."/>
        </authorList>
    </citation>
    <scope>NUCLEOTIDE SEQUENCE [LARGE SCALE GENOMIC DNA]</scope>
    <source>
        <strain evidence="15">cv. 9930</strain>
    </source>
</reference>
<protein>
    <recommendedName>
        <fullName evidence="13">Cytochrome b5 heme-binding domain-containing protein</fullName>
    </recommendedName>
</protein>
<dbReference type="GO" id="GO:0016020">
    <property type="term" value="C:membrane"/>
    <property type="evidence" value="ECO:0000318"/>
    <property type="project" value="GO_Central"/>
</dbReference>
<feature type="transmembrane region" description="Helical" evidence="12">
    <location>
        <begin position="107"/>
        <end position="130"/>
    </location>
</feature>
<dbReference type="GO" id="GO:0046872">
    <property type="term" value="F:metal ion binding"/>
    <property type="evidence" value="ECO:0007669"/>
    <property type="project" value="UniProtKB-UniRule"/>
</dbReference>
<dbReference type="GO" id="GO:0020037">
    <property type="term" value="F:heme binding"/>
    <property type="evidence" value="ECO:0000318"/>
    <property type="project" value="GO_Central"/>
</dbReference>
<keyword evidence="9 12" id="KW-0408">Iron</keyword>
<keyword evidence="10 12" id="KW-0472">Membrane</keyword>
<evidence type="ECO:0000256" key="4">
    <source>
        <dbReference type="ARBA" id="ARBA00022692"/>
    </source>
</evidence>
<gene>
    <name evidence="14" type="ORF">Csa_2G138200</name>
</gene>
<dbReference type="SUPFAM" id="SSF55856">
    <property type="entry name" value="Cytochrome b5-like heme/steroid binding domain"/>
    <property type="match status" value="1"/>
</dbReference>
<dbReference type="STRING" id="3659.A0A0A0LHS9"/>
<evidence type="ECO:0000256" key="5">
    <source>
        <dbReference type="ARBA" id="ARBA00022723"/>
    </source>
</evidence>
<evidence type="ECO:0000256" key="2">
    <source>
        <dbReference type="ARBA" id="ARBA00022448"/>
    </source>
</evidence>
<organism evidence="14 15">
    <name type="scientific">Cucumis sativus</name>
    <name type="common">Cucumber</name>
    <dbReference type="NCBI Taxonomy" id="3659"/>
    <lineage>
        <taxon>Eukaryota</taxon>
        <taxon>Viridiplantae</taxon>
        <taxon>Streptophyta</taxon>
        <taxon>Embryophyta</taxon>
        <taxon>Tracheophyta</taxon>
        <taxon>Spermatophyta</taxon>
        <taxon>Magnoliopsida</taxon>
        <taxon>eudicotyledons</taxon>
        <taxon>Gunneridae</taxon>
        <taxon>Pentapetalae</taxon>
        <taxon>rosids</taxon>
        <taxon>fabids</taxon>
        <taxon>Cucurbitales</taxon>
        <taxon>Cucurbitaceae</taxon>
        <taxon>Benincaseae</taxon>
        <taxon>Cucumis</taxon>
    </lineage>
</organism>
<dbReference type="Gene3D" id="3.10.120.10">
    <property type="entry name" value="Cytochrome b5-like heme/steroid binding domain"/>
    <property type="match status" value="1"/>
</dbReference>
<dbReference type="AlphaFoldDB" id="A0A0A0LHS9"/>
<dbReference type="SMART" id="SM01117">
    <property type="entry name" value="Cyt-b5"/>
    <property type="match status" value="1"/>
</dbReference>
<keyword evidence="8 12" id="KW-1133">Transmembrane helix</keyword>
<name>A0A0A0LHS9_CUCSA</name>
<dbReference type="InterPro" id="IPR001199">
    <property type="entry name" value="Cyt_B5-like_heme/steroid-bd"/>
</dbReference>
<dbReference type="OMA" id="AIVVCIY"/>
<evidence type="ECO:0000259" key="13">
    <source>
        <dbReference type="PROSITE" id="PS50255"/>
    </source>
</evidence>
<dbReference type="PRINTS" id="PR00363">
    <property type="entry name" value="CYTOCHROMEB5"/>
</dbReference>
<dbReference type="InterPro" id="IPR050668">
    <property type="entry name" value="Cytochrome_b5"/>
</dbReference>
<dbReference type="PROSITE" id="PS00191">
    <property type="entry name" value="CYTOCHROME_B5_1"/>
    <property type="match status" value="1"/>
</dbReference>
<keyword evidence="2" id="KW-0813">Transport</keyword>